<feature type="chain" id="PRO_5013393375" description="Basic tail secreted protein" evidence="1">
    <location>
        <begin position="20"/>
        <end position="235"/>
    </location>
</feature>
<reference evidence="2" key="1">
    <citation type="journal article" date="2017" name="Parasit. Vectors">
        <title>Sialotranscriptomics of Rhipicephalus zambeziensis reveals intricate expression profiles of secretory proteins and suggests tight temporal transcriptional regulation during blood-feeding.</title>
        <authorList>
            <person name="de Castro M.H."/>
            <person name="de Klerk D."/>
            <person name="Pienaar R."/>
            <person name="Rees D.J.G."/>
            <person name="Mans B.J."/>
        </authorList>
    </citation>
    <scope>NUCLEOTIDE SEQUENCE</scope>
    <source>
        <tissue evidence="2">Salivary glands</tissue>
    </source>
</reference>
<dbReference type="AlphaFoldDB" id="A0A224YI44"/>
<protein>
    <recommendedName>
        <fullName evidence="3">Basic tail secreted protein</fullName>
    </recommendedName>
</protein>
<evidence type="ECO:0000313" key="2">
    <source>
        <dbReference type="EMBL" id="MAA13634.1"/>
    </source>
</evidence>
<accession>A0A224YI44</accession>
<feature type="signal peptide" evidence="1">
    <location>
        <begin position="1"/>
        <end position="19"/>
    </location>
</feature>
<proteinExistence type="predicted"/>
<evidence type="ECO:0000256" key="1">
    <source>
        <dbReference type="SAM" id="SignalP"/>
    </source>
</evidence>
<name>A0A224YI44_9ACAR</name>
<sequence length="235" mass="26520">MELLGFIAMVLATISETAGQMWSPGEYQPPAYNTLAASSGAKAFCYYLQREGWLLRYRYYPDGTPCRYWYWPQRIGYCLQGKCTIKAAPVEIPCDGVRRSPGYATSCNYMCTQGFASYNWAYRNGTPCLQIDPNGRRAGPAGLCMSGTCNPIYEPTLQEDQLTHPSQLLQCPDKEHTGRNILTSCYYYCNKNGTWYAGYYDSKPSSGCNLRNPTARQPLGWCCRGDCIKKYNCEP</sequence>
<organism evidence="2">
    <name type="scientific">Rhipicephalus zambeziensis</name>
    <dbReference type="NCBI Taxonomy" id="60191"/>
    <lineage>
        <taxon>Eukaryota</taxon>
        <taxon>Metazoa</taxon>
        <taxon>Ecdysozoa</taxon>
        <taxon>Arthropoda</taxon>
        <taxon>Chelicerata</taxon>
        <taxon>Arachnida</taxon>
        <taxon>Acari</taxon>
        <taxon>Parasitiformes</taxon>
        <taxon>Ixodida</taxon>
        <taxon>Ixodoidea</taxon>
        <taxon>Ixodidae</taxon>
        <taxon>Rhipicephalinae</taxon>
        <taxon>Rhipicephalus</taxon>
        <taxon>Rhipicephalus</taxon>
    </lineage>
</organism>
<keyword evidence="1" id="KW-0732">Signal</keyword>
<dbReference type="EMBL" id="GFPF01002488">
    <property type="protein sequence ID" value="MAA13634.1"/>
    <property type="molecule type" value="Transcribed_RNA"/>
</dbReference>
<evidence type="ECO:0008006" key="3">
    <source>
        <dbReference type="Google" id="ProtNLM"/>
    </source>
</evidence>